<gene>
    <name evidence="2" type="ORF">ATC1_131116</name>
</gene>
<dbReference type="GO" id="GO:0032259">
    <property type="term" value="P:methylation"/>
    <property type="evidence" value="ECO:0007669"/>
    <property type="project" value="UniProtKB-KW"/>
</dbReference>
<sequence length="243" mass="27692">MEMDYETINHRYELQAVWTENFQRRLLRGLKTPPPWKVLEIGSGTGAFLRQINRLASSNFSFWGVDIDFSALVFAEKIRKGLWICGDGNSIPMKSDSFDLVLCHYLLLWLPDPVNVLNEMFRCCKPQGIIAVTAEPDYDGRIDFPETEQADGKEQTEALSKAGIDPAAGRKLLHWMLQAGIHNPIIGIHGIERNLDDQSQFISEEKSQCRIDLKRTEPGITTDPLKHDEIFFVPTFYSYAVKS</sequence>
<keyword evidence="2" id="KW-0489">Methyltransferase</keyword>
<dbReference type="CDD" id="cd02440">
    <property type="entry name" value="AdoMet_MTases"/>
    <property type="match status" value="1"/>
</dbReference>
<evidence type="ECO:0000313" key="3">
    <source>
        <dbReference type="Proteomes" id="UP000053370"/>
    </source>
</evidence>
<feature type="domain" description="Methyltransferase type 11" evidence="1">
    <location>
        <begin position="39"/>
        <end position="131"/>
    </location>
</feature>
<dbReference type="STRING" id="1678840.ATC1_131116"/>
<dbReference type="OrthoDB" id="150268at2"/>
<reference evidence="2" key="1">
    <citation type="journal article" date="2015" name="Genome Announc.">
        <title>Draft Genome Sequence of Anaerolineae Strain TC1, a Novel Isolate from a Methanogenic Wastewater Treatment System.</title>
        <authorList>
            <person name="Matsuura N."/>
            <person name="Tourlousse D.M."/>
            <person name="Sun L."/>
            <person name="Toyonaga M."/>
            <person name="Kuroda K."/>
            <person name="Ohashi A."/>
            <person name="Cruz R."/>
            <person name="Yamaguchi T."/>
            <person name="Sekiguchi Y."/>
        </authorList>
    </citation>
    <scope>NUCLEOTIDE SEQUENCE [LARGE SCALE GENOMIC DNA]</scope>
    <source>
        <strain evidence="2">TC1</strain>
    </source>
</reference>
<accession>A0A0S7BTH5</accession>
<dbReference type="AlphaFoldDB" id="A0A0S7BTH5"/>
<dbReference type="EMBL" id="DF968181">
    <property type="protein sequence ID" value="GAP41134.1"/>
    <property type="molecule type" value="Genomic_DNA"/>
</dbReference>
<keyword evidence="2" id="KW-0808">Transferase</keyword>
<dbReference type="Gene3D" id="3.40.50.150">
    <property type="entry name" value="Vaccinia Virus protein VP39"/>
    <property type="match status" value="1"/>
</dbReference>
<dbReference type="SUPFAM" id="SSF53335">
    <property type="entry name" value="S-adenosyl-L-methionine-dependent methyltransferases"/>
    <property type="match status" value="1"/>
</dbReference>
<evidence type="ECO:0000313" key="2">
    <source>
        <dbReference type="EMBL" id="GAP41134.1"/>
    </source>
</evidence>
<dbReference type="InterPro" id="IPR013216">
    <property type="entry name" value="Methyltransf_11"/>
</dbReference>
<evidence type="ECO:0000259" key="1">
    <source>
        <dbReference type="Pfam" id="PF08241"/>
    </source>
</evidence>
<dbReference type="PANTHER" id="PTHR43861">
    <property type="entry name" value="TRANS-ACONITATE 2-METHYLTRANSFERASE-RELATED"/>
    <property type="match status" value="1"/>
</dbReference>
<name>A0A0S7BTH5_9CHLR</name>
<dbReference type="InterPro" id="IPR029063">
    <property type="entry name" value="SAM-dependent_MTases_sf"/>
</dbReference>
<dbReference type="GO" id="GO:0008757">
    <property type="term" value="F:S-adenosylmethionine-dependent methyltransferase activity"/>
    <property type="evidence" value="ECO:0007669"/>
    <property type="project" value="InterPro"/>
</dbReference>
<keyword evidence="3" id="KW-1185">Reference proteome</keyword>
<dbReference type="Pfam" id="PF08241">
    <property type="entry name" value="Methyltransf_11"/>
    <property type="match status" value="1"/>
</dbReference>
<dbReference type="Proteomes" id="UP000053370">
    <property type="component" value="Unassembled WGS sequence"/>
</dbReference>
<organism evidence="2">
    <name type="scientific">Flexilinea flocculi</name>
    <dbReference type="NCBI Taxonomy" id="1678840"/>
    <lineage>
        <taxon>Bacteria</taxon>
        <taxon>Bacillati</taxon>
        <taxon>Chloroflexota</taxon>
        <taxon>Anaerolineae</taxon>
        <taxon>Anaerolineales</taxon>
        <taxon>Anaerolineaceae</taxon>
        <taxon>Flexilinea</taxon>
    </lineage>
</organism>
<protein>
    <submittedName>
        <fullName evidence="2">Protein containing methyltransferase domain</fullName>
    </submittedName>
</protein>
<proteinExistence type="predicted"/>